<dbReference type="InterPro" id="IPR001254">
    <property type="entry name" value="Trypsin_dom"/>
</dbReference>
<dbReference type="AlphaFoldDB" id="A0A8S9Y3C2"/>
<name>A0A8S9Y3C2_APOLU</name>
<dbReference type="PANTHER" id="PTHR24252:SF7">
    <property type="entry name" value="HYALIN"/>
    <property type="match status" value="1"/>
</dbReference>
<comment type="subcellular location">
    <subcellularLocation>
        <location evidence="1">Secreted</location>
    </subcellularLocation>
</comment>
<evidence type="ECO:0000256" key="9">
    <source>
        <dbReference type="RuleBase" id="RU363034"/>
    </source>
</evidence>
<evidence type="ECO:0000256" key="3">
    <source>
        <dbReference type="ARBA" id="ARBA00022670"/>
    </source>
</evidence>
<protein>
    <recommendedName>
        <fullName evidence="10">Peptidase S1 domain-containing protein</fullName>
    </recommendedName>
</protein>
<dbReference type="SMART" id="SM00020">
    <property type="entry name" value="Tryp_SPc"/>
    <property type="match status" value="1"/>
</dbReference>
<keyword evidence="8" id="KW-1015">Disulfide bond</keyword>
<keyword evidence="6 9" id="KW-0720">Serine protease</keyword>
<evidence type="ECO:0000256" key="6">
    <source>
        <dbReference type="ARBA" id="ARBA00022825"/>
    </source>
</evidence>
<dbReference type="InterPro" id="IPR009003">
    <property type="entry name" value="Peptidase_S1_PA"/>
</dbReference>
<dbReference type="GO" id="GO:0005576">
    <property type="term" value="C:extracellular region"/>
    <property type="evidence" value="ECO:0007669"/>
    <property type="project" value="UniProtKB-SubCell"/>
</dbReference>
<dbReference type="InterPro" id="IPR043504">
    <property type="entry name" value="Peptidase_S1_PA_chymotrypsin"/>
</dbReference>
<evidence type="ECO:0000256" key="2">
    <source>
        <dbReference type="ARBA" id="ARBA00022525"/>
    </source>
</evidence>
<dbReference type="PROSITE" id="PS00134">
    <property type="entry name" value="TRYPSIN_HIS"/>
    <property type="match status" value="1"/>
</dbReference>
<evidence type="ECO:0000256" key="4">
    <source>
        <dbReference type="ARBA" id="ARBA00022729"/>
    </source>
</evidence>
<dbReference type="PANTHER" id="PTHR24252">
    <property type="entry name" value="ACROSIN-RELATED"/>
    <property type="match status" value="1"/>
</dbReference>
<dbReference type="Pfam" id="PF00089">
    <property type="entry name" value="Trypsin"/>
    <property type="match status" value="2"/>
</dbReference>
<keyword evidence="5 9" id="KW-0378">Hydrolase</keyword>
<dbReference type="Proteomes" id="UP000466442">
    <property type="component" value="Unassembled WGS sequence"/>
</dbReference>
<proteinExistence type="predicted"/>
<dbReference type="FunFam" id="2.40.10.10:FF:000146">
    <property type="entry name" value="Serine protease 53"/>
    <property type="match status" value="1"/>
</dbReference>
<feature type="domain" description="Peptidase S1" evidence="10">
    <location>
        <begin position="137"/>
        <end position="374"/>
    </location>
</feature>
<dbReference type="CDD" id="cd00190">
    <property type="entry name" value="Tryp_SPc"/>
    <property type="match status" value="1"/>
</dbReference>
<evidence type="ECO:0000313" key="12">
    <source>
        <dbReference type="Proteomes" id="UP000466442"/>
    </source>
</evidence>
<reference evidence="11" key="1">
    <citation type="journal article" date="2021" name="Mol. Ecol. Resour.">
        <title>Apolygus lucorum genome provides insights into omnivorousness and mesophyll feeding.</title>
        <authorList>
            <person name="Liu Y."/>
            <person name="Liu H."/>
            <person name="Wang H."/>
            <person name="Huang T."/>
            <person name="Liu B."/>
            <person name="Yang B."/>
            <person name="Yin L."/>
            <person name="Li B."/>
            <person name="Zhang Y."/>
            <person name="Zhang S."/>
            <person name="Jiang F."/>
            <person name="Zhang X."/>
            <person name="Ren Y."/>
            <person name="Wang B."/>
            <person name="Wang S."/>
            <person name="Lu Y."/>
            <person name="Wu K."/>
            <person name="Fan W."/>
            <person name="Wang G."/>
        </authorList>
    </citation>
    <scope>NUCLEOTIDE SEQUENCE</scope>
    <source>
        <strain evidence="11">12Hb</strain>
    </source>
</reference>
<dbReference type="GO" id="GO:0004252">
    <property type="term" value="F:serine-type endopeptidase activity"/>
    <property type="evidence" value="ECO:0007669"/>
    <property type="project" value="InterPro"/>
</dbReference>
<keyword evidence="4" id="KW-0732">Signal</keyword>
<dbReference type="OrthoDB" id="5565075at2759"/>
<keyword evidence="3 9" id="KW-0645">Protease</keyword>
<evidence type="ECO:0000259" key="10">
    <source>
        <dbReference type="PROSITE" id="PS50240"/>
    </source>
</evidence>
<keyword evidence="7" id="KW-0865">Zymogen</keyword>
<evidence type="ECO:0000256" key="7">
    <source>
        <dbReference type="ARBA" id="ARBA00023145"/>
    </source>
</evidence>
<dbReference type="InterPro" id="IPR033116">
    <property type="entry name" value="TRYPSIN_SER"/>
</dbReference>
<evidence type="ECO:0000256" key="1">
    <source>
        <dbReference type="ARBA" id="ARBA00004613"/>
    </source>
</evidence>
<gene>
    <name evidence="11" type="ORF">GE061_010076</name>
</gene>
<dbReference type="InterPro" id="IPR018114">
    <property type="entry name" value="TRYPSIN_HIS"/>
</dbReference>
<sequence length="385" mass="41040">MELQNTAADPEVDKFYKTNEYPFIVGITRVAARGYSLFCGGSIIIPNHVITAAHCTDDIIKSRAKTAVVLGTHDRSRSVHQSTIRCLGEQLSMMKWLLLVAVVAYASADSSEDGVSPGAKGTSCKCGWANRDSGSRIVGGKFYKTNEYPFIVGIARVAARGYAPFCGGSIITPNHVITAAHCTDDVIKARTKTAVLLGTHDRSKPSSSAVIINVASIQQHAGYNANTVINDISILTLASSINFNKIIGPVCLPQSGLDVSGQTVRVLGWGAEEFEGSMTLQPKKLDTTAINMKQCSTAWGGMLSTSNPTQICTLSKDETACQGDSGGPVVWLDPQTNRYTLVGLVSFGAACTDERPTVNTRVAAYLPWIQQQIAATKPSTTCTKA</sequence>
<dbReference type="GO" id="GO:0006508">
    <property type="term" value="P:proteolysis"/>
    <property type="evidence" value="ECO:0007669"/>
    <property type="project" value="UniProtKB-KW"/>
</dbReference>
<accession>A0A8S9Y3C2</accession>
<keyword evidence="2" id="KW-0964">Secreted</keyword>
<keyword evidence="12" id="KW-1185">Reference proteome</keyword>
<evidence type="ECO:0000256" key="5">
    <source>
        <dbReference type="ARBA" id="ARBA00022801"/>
    </source>
</evidence>
<organism evidence="11 12">
    <name type="scientific">Apolygus lucorum</name>
    <name type="common">Small green plant bug</name>
    <name type="synonym">Lygocoris lucorum</name>
    <dbReference type="NCBI Taxonomy" id="248454"/>
    <lineage>
        <taxon>Eukaryota</taxon>
        <taxon>Metazoa</taxon>
        <taxon>Ecdysozoa</taxon>
        <taxon>Arthropoda</taxon>
        <taxon>Hexapoda</taxon>
        <taxon>Insecta</taxon>
        <taxon>Pterygota</taxon>
        <taxon>Neoptera</taxon>
        <taxon>Paraneoptera</taxon>
        <taxon>Hemiptera</taxon>
        <taxon>Heteroptera</taxon>
        <taxon>Panheteroptera</taxon>
        <taxon>Cimicomorpha</taxon>
        <taxon>Miridae</taxon>
        <taxon>Mirini</taxon>
        <taxon>Apolygus</taxon>
    </lineage>
</organism>
<comment type="caution">
    <text evidence="11">The sequence shown here is derived from an EMBL/GenBank/DDBJ whole genome shotgun (WGS) entry which is preliminary data.</text>
</comment>
<dbReference type="PROSITE" id="PS00135">
    <property type="entry name" value="TRYPSIN_SER"/>
    <property type="match status" value="1"/>
</dbReference>
<dbReference type="PRINTS" id="PR00722">
    <property type="entry name" value="CHYMOTRYPSIN"/>
</dbReference>
<dbReference type="EMBL" id="WIXP02000002">
    <property type="protein sequence ID" value="KAF6215324.1"/>
    <property type="molecule type" value="Genomic_DNA"/>
</dbReference>
<dbReference type="PROSITE" id="PS50240">
    <property type="entry name" value="TRYPSIN_DOM"/>
    <property type="match status" value="1"/>
</dbReference>
<dbReference type="InterPro" id="IPR001314">
    <property type="entry name" value="Peptidase_S1A"/>
</dbReference>
<evidence type="ECO:0000313" key="11">
    <source>
        <dbReference type="EMBL" id="KAF6215324.1"/>
    </source>
</evidence>
<dbReference type="Gene3D" id="2.40.10.10">
    <property type="entry name" value="Trypsin-like serine proteases"/>
    <property type="match status" value="2"/>
</dbReference>
<dbReference type="SUPFAM" id="SSF50494">
    <property type="entry name" value="Trypsin-like serine proteases"/>
    <property type="match status" value="2"/>
</dbReference>
<evidence type="ECO:0000256" key="8">
    <source>
        <dbReference type="ARBA" id="ARBA00023157"/>
    </source>
</evidence>